<dbReference type="EMBL" id="QKRX01000003">
    <property type="protein sequence ID" value="RAU18941.1"/>
    <property type="molecule type" value="Genomic_DNA"/>
</dbReference>
<sequence length="148" mass="16031">MSVAIIWIIVGVVLILTELLATSILAVFIGLAAIFVGVLMQLGWIESTAAQYTVFGVVSLILLFAARGRCKRWFVGYTSDSNEQPSQLKQDIGNRVTVIADFNQGAGRVILNGVQWDALSKDDLKAGDVAWVLSNDGIHLNVTKQSPQ</sequence>
<keyword evidence="8" id="KW-1185">Reference proteome</keyword>
<dbReference type="AlphaFoldDB" id="A0A364NPC6"/>
<accession>A0A364NPC6</accession>
<dbReference type="GO" id="GO:0005886">
    <property type="term" value="C:plasma membrane"/>
    <property type="evidence" value="ECO:0007669"/>
    <property type="project" value="TreeGrafter"/>
</dbReference>
<comment type="subcellular location">
    <subcellularLocation>
        <location evidence="1">Membrane</location>
        <topology evidence="1">Multi-pass membrane protein</topology>
    </subcellularLocation>
</comment>
<dbReference type="InterPro" id="IPR012340">
    <property type="entry name" value="NA-bd_OB-fold"/>
</dbReference>
<evidence type="ECO:0000256" key="4">
    <source>
        <dbReference type="ARBA" id="ARBA00023136"/>
    </source>
</evidence>
<dbReference type="InterPro" id="IPR002810">
    <property type="entry name" value="NfeD-like_C"/>
</dbReference>
<feature type="transmembrane region" description="Helical" evidence="5">
    <location>
        <begin position="49"/>
        <end position="66"/>
    </location>
</feature>
<reference evidence="7 8" key="1">
    <citation type="submission" date="2018-06" db="EMBL/GenBank/DDBJ databases">
        <title>Nitrincola tibetense sp. nov., isolated from Lake XuguoCo on Tibetan Plateau.</title>
        <authorList>
            <person name="Xing P."/>
        </authorList>
    </citation>
    <scope>NUCLEOTIDE SEQUENCE [LARGE SCALE GENOMIC DNA]</scope>
    <source>
        <strain evidence="8">xg18</strain>
    </source>
</reference>
<feature type="domain" description="NfeD-like C-terminal" evidence="6">
    <location>
        <begin position="90"/>
        <end position="144"/>
    </location>
</feature>
<evidence type="ECO:0000256" key="5">
    <source>
        <dbReference type="SAM" id="Phobius"/>
    </source>
</evidence>
<dbReference type="PANTHER" id="PTHR33507">
    <property type="entry name" value="INNER MEMBRANE PROTEIN YBBJ"/>
    <property type="match status" value="1"/>
</dbReference>
<comment type="caution">
    <text evidence="7">The sequence shown here is derived from an EMBL/GenBank/DDBJ whole genome shotgun (WGS) entry which is preliminary data.</text>
</comment>
<organism evidence="7 8">
    <name type="scientific">Nitrincola tibetensis</name>
    <dbReference type="NCBI Taxonomy" id="2219697"/>
    <lineage>
        <taxon>Bacteria</taxon>
        <taxon>Pseudomonadati</taxon>
        <taxon>Pseudomonadota</taxon>
        <taxon>Gammaproteobacteria</taxon>
        <taxon>Oceanospirillales</taxon>
        <taxon>Oceanospirillaceae</taxon>
        <taxon>Nitrincola</taxon>
    </lineage>
</organism>
<dbReference type="SUPFAM" id="SSF141322">
    <property type="entry name" value="NfeD domain-like"/>
    <property type="match status" value="1"/>
</dbReference>
<dbReference type="OrthoDB" id="6118712at2"/>
<evidence type="ECO:0000313" key="8">
    <source>
        <dbReference type="Proteomes" id="UP000250744"/>
    </source>
</evidence>
<evidence type="ECO:0000256" key="2">
    <source>
        <dbReference type="ARBA" id="ARBA00022692"/>
    </source>
</evidence>
<feature type="transmembrane region" description="Helical" evidence="5">
    <location>
        <begin position="7"/>
        <end position="37"/>
    </location>
</feature>
<proteinExistence type="predicted"/>
<evidence type="ECO:0000259" key="6">
    <source>
        <dbReference type="Pfam" id="PF01957"/>
    </source>
</evidence>
<dbReference type="Gene3D" id="2.40.50.140">
    <property type="entry name" value="Nucleic acid-binding proteins"/>
    <property type="match status" value="1"/>
</dbReference>
<evidence type="ECO:0000256" key="3">
    <source>
        <dbReference type="ARBA" id="ARBA00022989"/>
    </source>
</evidence>
<protein>
    <submittedName>
        <fullName evidence="7">NfeD family protein</fullName>
    </submittedName>
</protein>
<keyword evidence="4 5" id="KW-0472">Membrane</keyword>
<name>A0A364NPC6_9GAMM</name>
<dbReference type="InterPro" id="IPR052165">
    <property type="entry name" value="Membrane_assoc_protease"/>
</dbReference>
<dbReference type="Proteomes" id="UP000250744">
    <property type="component" value="Unassembled WGS sequence"/>
</dbReference>
<gene>
    <name evidence="7" type="ORF">DN062_05545</name>
</gene>
<keyword evidence="2 5" id="KW-0812">Transmembrane</keyword>
<dbReference type="RefSeq" id="WP_112158332.1">
    <property type="nucleotide sequence ID" value="NZ_QKRX01000003.1"/>
</dbReference>
<dbReference type="Pfam" id="PF01957">
    <property type="entry name" value="NfeD"/>
    <property type="match status" value="1"/>
</dbReference>
<keyword evidence="3 5" id="KW-1133">Transmembrane helix</keyword>
<dbReference type="PANTHER" id="PTHR33507:SF3">
    <property type="entry name" value="INNER MEMBRANE PROTEIN YBBJ"/>
    <property type="match status" value="1"/>
</dbReference>
<evidence type="ECO:0000313" key="7">
    <source>
        <dbReference type="EMBL" id="RAU18941.1"/>
    </source>
</evidence>
<evidence type="ECO:0000256" key="1">
    <source>
        <dbReference type="ARBA" id="ARBA00004141"/>
    </source>
</evidence>